<dbReference type="AlphaFoldDB" id="A0A5Q0QDW0"/>
<dbReference type="Proteomes" id="UP000326921">
    <property type="component" value="Chromosome"/>
</dbReference>
<dbReference type="SUPFAM" id="SSF53756">
    <property type="entry name" value="UDP-Glycosyltransferase/glycogen phosphorylase"/>
    <property type="match status" value="1"/>
</dbReference>
<dbReference type="EMBL" id="CP045652">
    <property type="protein sequence ID" value="QGA27444.1"/>
    <property type="molecule type" value="Genomic_DNA"/>
</dbReference>
<keyword evidence="3" id="KW-1185">Reference proteome</keyword>
<dbReference type="Gene3D" id="3.40.50.2000">
    <property type="entry name" value="Glycogen Phosphorylase B"/>
    <property type="match status" value="2"/>
</dbReference>
<proteinExistence type="predicted"/>
<evidence type="ECO:0000313" key="3">
    <source>
        <dbReference type="Proteomes" id="UP000326921"/>
    </source>
</evidence>
<feature type="domain" description="Glycosyl transferase family 1" evidence="1">
    <location>
        <begin position="238"/>
        <end position="391"/>
    </location>
</feature>
<dbReference type="GO" id="GO:0016757">
    <property type="term" value="F:glycosyltransferase activity"/>
    <property type="evidence" value="ECO:0007669"/>
    <property type="project" value="InterPro"/>
</dbReference>
<protein>
    <submittedName>
        <fullName evidence="2">Glycosyltransferase</fullName>
    </submittedName>
</protein>
<reference evidence="2 3" key="1">
    <citation type="submission" date="2019-10" db="EMBL/GenBank/DDBJ databases">
        <authorList>
            <person name="Dong K."/>
        </authorList>
    </citation>
    <scope>NUCLEOTIDE SEQUENCE [LARGE SCALE GENOMIC DNA]</scope>
    <source>
        <strain evidence="3">dk4302</strain>
    </source>
</reference>
<dbReference type="PANTHER" id="PTHR12526:SF630">
    <property type="entry name" value="GLYCOSYLTRANSFERASE"/>
    <property type="match status" value="1"/>
</dbReference>
<dbReference type="PANTHER" id="PTHR12526">
    <property type="entry name" value="GLYCOSYLTRANSFERASE"/>
    <property type="match status" value="1"/>
</dbReference>
<name>A0A5Q0QDW0_9SPHI</name>
<dbReference type="InterPro" id="IPR001296">
    <property type="entry name" value="Glyco_trans_1"/>
</dbReference>
<organism evidence="2 3">
    <name type="scientific">Sphingobacterium zhuxiongii</name>
    <dbReference type="NCBI Taxonomy" id="2662364"/>
    <lineage>
        <taxon>Bacteria</taxon>
        <taxon>Pseudomonadati</taxon>
        <taxon>Bacteroidota</taxon>
        <taxon>Sphingobacteriia</taxon>
        <taxon>Sphingobacteriales</taxon>
        <taxon>Sphingobacteriaceae</taxon>
        <taxon>Sphingobacterium</taxon>
    </lineage>
</organism>
<gene>
    <name evidence="2" type="ORF">GFH32_14470</name>
</gene>
<dbReference type="Pfam" id="PF00534">
    <property type="entry name" value="Glycos_transf_1"/>
    <property type="match status" value="1"/>
</dbReference>
<accession>A0A5Q0QDW0</accession>
<evidence type="ECO:0000259" key="1">
    <source>
        <dbReference type="Pfam" id="PF00534"/>
    </source>
</evidence>
<dbReference type="RefSeq" id="WP_153512280.1">
    <property type="nucleotide sequence ID" value="NZ_CP045652.1"/>
</dbReference>
<evidence type="ECO:0000313" key="2">
    <source>
        <dbReference type="EMBL" id="QGA27444.1"/>
    </source>
</evidence>
<sequence>MRILFVQHNSFLNGHGGTEKICSFLANGFSAHGHEVIIAVNQKEGGEAIFPLNPKVQIDNIYSSTVPQIEFNLPSKYNGNNPLQWLISRVKRKYQKVQLAKRRKSLQMNEEEIYLQNLLHRSRQWSSYIKSVHADLIISMSLSSFLEISYAEKPVVPVINSVNGRPDYDFENSVCYHPEYEVRVLRESFKKLTACQVLFDSYHSFLPAEFKGLSKTIGNPIPQYKQSECIDPLQVKSGYTIVNLARLDISCKQQDVAIDLFGSLYKKFPKWNLSFWGVGQDESRLKQKIQDLGLEDRVFLKGFTNSPDQVMKQADIFLFPSKYEGFGLALGEAMALGIPSVGFATCSGVNELISDSVSGFLANDNEDMAIKLEMLMRSAELRMEIGANGREAMKEFDSNVIINKWLAFVEELVEKREDD</sequence>
<keyword evidence="2" id="KW-0808">Transferase</keyword>
<dbReference type="KEGG" id="sphe:GFH32_14470"/>